<dbReference type="Gene3D" id="3.10.100.10">
    <property type="entry name" value="Mannose-Binding Protein A, subunit A"/>
    <property type="match status" value="1"/>
</dbReference>
<dbReference type="Pfam" id="PF00059">
    <property type="entry name" value="Lectin_C"/>
    <property type="match status" value="1"/>
</dbReference>
<dbReference type="SMART" id="SM00034">
    <property type="entry name" value="CLECT"/>
    <property type="match status" value="1"/>
</dbReference>
<organism evidence="2 3">
    <name type="scientific">Magallana gigas</name>
    <name type="common">Pacific oyster</name>
    <name type="synonym">Crassostrea gigas</name>
    <dbReference type="NCBI Taxonomy" id="29159"/>
    <lineage>
        <taxon>Eukaryota</taxon>
        <taxon>Metazoa</taxon>
        <taxon>Spiralia</taxon>
        <taxon>Lophotrochozoa</taxon>
        <taxon>Mollusca</taxon>
        <taxon>Bivalvia</taxon>
        <taxon>Autobranchia</taxon>
        <taxon>Pteriomorphia</taxon>
        <taxon>Ostreida</taxon>
        <taxon>Ostreoidea</taxon>
        <taxon>Ostreidae</taxon>
        <taxon>Magallana</taxon>
    </lineage>
</organism>
<dbReference type="CDD" id="cd00037">
    <property type="entry name" value="CLECT"/>
    <property type="match status" value="1"/>
</dbReference>
<reference evidence="2" key="1">
    <citation type="submission" date="2022-08" db="UniProtKB">
        <authorList>
            <consortium name="EnsemblMetazoa"/>
        </authorList>
    </citation>
    <scope>IDENTIFICATION</scope>
    <source>
        <strain evidence="2">05x7-T-G4-1.051#20</strain>
    </source>
</reference>
<evidence type="ECO:0000313" key="2">
    <source>
        <dbReference type="EnsemblMetazoa" id="G8355.1:cds"/>
    </source>
</evidence>
<dbReference type="AlphaFoldDB" id="A0A8W8NXL2"/>
<proteinExistence type="predicted"/>
<feature type="domain" description="C-type lectin" evidence="1">
    <location>
        <begin position="5"/>
        <end position="109"/>
    </location>
</feature>
<dbReference type="InterPro" id="IPR016186">
    <property type="entry name" value="C-type_lectin-like/link_sf"/>
</dbReference>
<name>A0A8W8NXL2_MAGGI</name>
<dbReference type="InterPro" id="IPR050111">
    <property type="entry name" value="C-type_lectin/snaclec_domain"/>
</dbReference>
<keyword evidence="3" id="KW-1185">Reference proteome</keyword>
<evidence type="ECO:0000259" key="1">
    <source>
        <dbReference type="PROSITE" id="PS50041"/>
    </source>
</evidence>
<dbReference type="EnsemblMetazoa" id="G8355.1">
    <property type="protein sequence ID" value="G8355.1:cds"/>
    <property type="gene ID" value="G8355"/>
</dbReference>
<sequence length="138" mass="15489">MTSEYLLGLKAATWNNAQLDCSVKGAKLVEIHSPEEDVYIGYLANNLTGNVWLGGTDVAEEGKWVWQSTGTIFSYSAWYSGQPNNYQNQDCLCLYRPYMYSLAWGDGSCAVQKVITTSAKESYLQTDRIDIIYQSVML</sequence>
<dbReference type="PROSITE" id="PS50041">
    <property type="entry name" value="C_TYPE_LECTIN_2"/>
    <property type="match status" value="1"/>
</dbReference>
<evidence type="ECO:0000313" key="3">
    <source>
        <dbReference type="Proteomes" id="UP000005408"/>
    </source>
</evidence>
<protein>
    <recommendedName>
        <fullName evidence="1">C-type lectin domain-containing protein</fullName>
    </recommendedName>
</protein>
<accession>A0A8W8NXL2</accession>
<dbReference type="Proteomes" id="UP000005408">
    <property type="component" value="Unassembled WGS sequence"/>
</dbReference>
<dbReference type="SUPFAM" id="SSF56436">
    <property type="entry name" value="C-type lectin-like"/>
    <property type="match status" value="1"/>
</dbReference>
<dbReference type="InterPro" id="IPR001304">
    <property type="entry name" value="C-type_lectin-like"/>
</dbReference>
<dbReference type="InterPro" id="IPR016187">
    <property type="entry name" value="CTDL_fold"/>
</dbReference>
<dbReference type="PANTHER" id="PTHR22803">
    <property type="entry name" value="MANNOSE, PHOSPHOLIPASE, LECTIN RECEPTOR RELATED"/>
    <property type="match status" value="1"/>
</dbReference>